<proteinExistence type="predicted"/>
<keyword evidence="2" id="KW-1185">Reference proteome</keyword>
<protein>
    <submittedName>
        <fullName evidence="1">Uncharacterized protein</fullName>
    </submittedName>
</protein>
<dbReference type="AlphaFoldDB" id="A0AA38RU73"/>
<sequence length="169" mass="19032">MEVSRQLQLVQTNSDIVRRSSDTLVSSNQSIKAAYDNFKEGMAKVDEFQTTVMTLKAQCANLSVEMGRVYGHLRNSTTEIAPSLAQSIQDMHSQHERMTVLINEMELLVARTKARHVSEAGLAYSCTHQTINTKIERLGRRISNLEHRFTKSLQKLPLLGKTVAADEKE</sequence>
<evidence type="ECO:0000313" key="1">
    <source>
        <dbReference type="EMBL" id="KAJ9156823.1"/>
    </source>
</evidence>
<name>A0AA38RU73_9PEZI</name>
<gene>
    <name evidence="1" type="ORF">NKR19_g4139</name>
</gene>
<organism evidence="1 2">
    <name type="scientific">Coniochaeta hoffmannii</name>
    <dbReference type="NCBI Taxonomy" id="91930"/>
    <lineage>
        <taxon>Eukaryota</taxon>
        <taxon>Fungi</taxon>
        <taxon>Dikarya</taxon>
        <taxon>Ascomycota</taxon>
        <taxon>Pezizomycotina</taxon>
        <taxon>Sordariomycetes</taxon>
        <taxon>Sordariomycetidae</taxon>
        <taxon>Coniochaetales</taxon>
        <taxon>Coniochaetaceae</taxon>
        <taxon>Coniochaeta</taxon>
    </lineage>
</organism>
<reference evidence="1" key="1">
    <citation type="submission" date="2022-07" db="EMBL/GenBank/DDBJ databases">
        <title>Fungi with potential for degradation of polypropylene.</title>
        <authorList>
            <person name="Gostincar C."/>
        </authorList>
    </citation>
    <scope>NUCLEOTIDE SEQUENCE</scope>
    <source>
        <strain evidence="1">EXF-13287</strain>
    </source>
</reference>
<dbReference type="EMBL" id="JANBVN010000050">
    <property type="protein sequence ID" value="KAJ9156823.1"/>
    <property type="molecule type" value="Genomic_DNA"/>
</dbReference>
<comment type="caution">
    <text evidence="1">The sequence shown here is derived from an EMBL/GenBank/DDBJ whole genome shotgun (WGS) entry which is preliminary data.</text>
</comment>
<dbReference type="Proteomes" id="UP001174691">
    <property type="component" value="Unassembled WGS sequence"/>
</dbReference>
<evidence type="ECO:0000313" key="2">
    <source>
        <dbReference type="Proteomes" id="UP001174691"/>
    </source>
</evidence>
<accession>A0AA38RU73</accession>